<feature type="domain" description="Aminotransferase class I/classII large" evidence="6">
    <location>
        <begin position="45"/>
        <end position="383"/>
    </location>
</feature>
<dbReference type="InterPro" id="IPR015421">
    <property type="entry name" value="PyrdxlP-dep_Trfase_major"/>
</dbReference>
<dbReference type="GO" id="GO:0047804">
    <property type="term" value="F:cysteine-S-conjugate beta-lyase activity"/>
    <property type="evidence" value="ECO:0007669"/>
    <property type="project" value="UniProtKB-EC"/>
</dbReference>
<keyword evidence="3" id="KW-0663">Pyridoxal phosphate</keyword>
<dbReference type="EC" id="4.4.1.13" evidence="2"/>
<dbReference type="Pfam" id="PF00155">
    <property type="entry name" value="Aminotran_1_2"/>
    <property type="match status" value="1"/>
</dbReference>
<evidence type="ECO:0000259" key="6">
    <source>
        <dbReference type="Pfam" id="PF00155"/>
    </source>
</evidence>
<dbReference type="PANTHER" id="PTHR43525:SF1">
    <property type="entry name" value="PROTEIN MALY"/>
    <property type="match status" value="1"/>
</dbReference>
<comment type="similarity">
    <text evidence="5">Belongs to the class-II pyridoxal-phosphate-dependent aminotransferase family. MalY/PatB cystathionine beta-lyase subfamily.</text>
</comment>
<dbReference type="InterPro" id="IPR027619">
    <property type="entry name" value="C-S_lyase_PatB-like"/>
</dbReference>
<dbReference type="InterPro" id="IPR015424">
    <property type="entry name" value="PyrdxlP-dep_Trfase"/>
</dbReference>
<reference evidence="8" key="1">
    <citation type="submission" date="2016-10" db="EMBL/GenBank/DDBJ databases">
        <authorList>
            <person name="Varghese N."/>
            <person name="Submissions S."/>
        </authorList>
    </citation>
    <scope>NUCLEOTIDE SEQUENCE [LARGE SCALE GENOMIC DNA]</scope>
    <source>
        <strain evidence="8">DSM 16108</strain>
    </source>
</reference>
<dbReference type="Gene3D" id="3.90.1150.10">
    <property type="entry name" value="Aspartate Aminotransferase, domain 1"/>
    <property type="match status" value="1"/>
</dbReference>
<evidence type="ECO:0000256" key="3">
    <source>
        <dbReference type="ARBA" id="ARBA00022898"/>
    </source>
</evidence>
<dbReference type="InterPro" id="IPR051798">
    <property type="entry name" value="Class-II_PLP-Dep_Aminotrans"/>
</dbReference>
<keyword evidence="4 7" id="KW-0456">Lyase</keyword>
<accession>A0A1I4AWU4</accession>
<evidence type="ECO:0000256" key="4">
    <source>
        <dbReference type="ARBA" id="ARBA00023239"/>
    </source>
</evidence>
<dbReference type="GO" id="GO:0030170">
    <property type="term" value="F:pyridoxal phosphate binding"/>
    <property type="evidence" value="ECO:0007669"/>
    <property type="project" value="InterPro"/>
</dbReference>
<evidence type="ECO:0000256" key="2">
    <source>
        <dbReference type="ARBA" id="ARBA00012224"/>
    </source>
</evidence>
<dbReference type="RefSeq" id="WP_091898480.1">
    <property type="nucleotide sequence ID" value="NZ_FOSJ01000056.1"/>
</dbReference>
<evidence type="ECO:0000313" key="8">
    <source>
        <dbReference type="Proteomes" id="UP000199589"/>
    </source>
</evidence>
<dbReference type="OrthoDB" id="9802872at2"/>
<dbReference type="AlphaFoldDB" id="A0A1I4AWU4"/>
<dbReference type="CDD" id="cd00609">
    <property type="entry name" value="AAT_like"/>
    <property type="match status" value="1"/>
</dbReference>
<evidence type="ECO:0000256" key="1">
    <source>
        <dbReference type="ARBA" id="ARBA00001933"/>
    </source>
</evidence>
<dbReference type="SUPFAM" id="SSF53383">
    <property type="entry name" value="PLP-dependent transferases"/>
    <property type="match status" value="1"/>
</dbReference>
<dbReference type="InterPro" id="IPR004839">
    <property type="entry name" value="Aminotransferase_I/II_large"/>
</dbReference>
<dbReference type="InterPro" id="IPR015422">
    <property type="entry name" value="PyrdxlP-dep_Trfase_small"/>
</dbReference>
<sequence length="393" mass="45121">MSQNFDEIIDRSGTNSVKWDAREQLFGSATALPMWVADMDFKNSDQIRKALHELIDDQILGYALPSDSLFESIILWQKERHQMNINKENILFSPGVVGAIAVCVQALTSPHDGVLIHDPVYTPFSSVVQSNNRRIYRTPLIIENGQYKMDYDHIEKSFKEHSIKMFILSNPHNPGGRVWSKEELIQLIDLCIQYEVILISDEIHSDLTYTDSTIYSPISLKEEYKNWVVTLHSASKTFNLAGVKLAFYIVCNDELKGKIETVQHETEQNSISTFGMVATEAAFSKSIEWHKELMEYLEENRNLVIEFFDKELPEVFYMKPESTYLFWFDASSLHIEGDKLTETFIQKGDIALNAGIAYGNSSQQFMRLNFACPRSVLKEGLQRVKKVFDSVKN</sequence>
<gene>
    <name evidence="7" type="ORF">SAMN04488569_105611</name>
</gene>
<protein>
    <recommendedName>
        <fullName evidence="2">cysteine-S-conjugate beta-lyase</fullName>
        <ecNumber evidence="2">4.4.1.13</ecNumber>
    </recommendedName>
</protein>
<name>A0A1I4AWU4_9LACT</name>
<evidence type="ECO:0000313" key="7">
    <source>
        <dbReference type="EMBL" id="SFK60351.1"/>
    </source>
</evidence>
<keyword evidence="8" id="KW-1185">Reference proteome</keyword>
<dbReference type="EMBL" id="FOSJ01000056">
    <property type="protein sequence ID" value="SFK60351.1"/>
    <property type="molecule type" value="Genomic_DNA"/>
</dbReference>
<dbReference type="Gene3D" id="3.40.640.10">
    <property type="entry name" value="Type I PLP-dependent aspartate aminotransferase-like (Major domain)"/>
    <property type="match status" value="1"/>
</dbReference>
<evidence type="ECO:0000256" key="5">
    <source>
        <dbReference type="ARBA" id="ARBA00037974"/>
    </source>
</evidence>
<dbReference type="Proteomes" id="UP000199589">
    <property type="component" value="Unassembled WGS sequence"/>
</dbReference>
<organism evidence="7 8">
    <name type="scientific">Marinilactibacillus piezotolerans</name>
    <dbReference type="NCBI Taxonomy" id="258723"/>
    <lineage>
        <taxon>Bacteria</taxon>
        <taxon>Bacillati</taxon>
        <taxon>Bacillota</taxon>
        <taxon>Bacilli</taxon>
        <taxon>Lactobacillales</taxon>
        <taxon>Carnobacteriaceae</taxon>
        <taxon>Marinilactibacillus</taxon>
    </lineage>
</organism>
<comment type="cofactor">
    <cofactor evidence="1">
        <name>pyridoxal 5'-phosphate</name>
        <dbReference type="ChEBI" id="CHEBI:597326"/>
    </cofactor>
</comment>
<dbReference type="NCBIfam" id="TIGR04350">
    <property type="entry name" value="C_S_lyase_PatB"/>
    <property type="match status" value="1"/>
</dbReference>
<proteinExistence type="inferred from homology"/>
<dbReference type="PANTHER" id="PTHR43525">
    <property type="entry name" value="PROTEIN MALY"/>
    <property type="match status" value="1"/>
</dbReference>